<sequence>MDQIKNKWAKSFFQVPNAIYDNLELDVYELAILQYMFRLSNEGNSFPSTRAIAKALKCSRQKVIDTLEELIKKNYLKKTPRRSKNGSQKTNLYTLLDPNAVGKKGGTPDIPPSVPDVDEGGLSDVPPPVHDIDKGGLPDGQGVVYEVGSMFTHTNITHTNYKDIVDFLNINAGTKYKATTKKTETLIAARLKEGFTVEDFKTVILNKCRSWKNDPKMASYLRPKTLFSADNFEGYLNEKPVQRKAGEPDGTQPLSRRRENDIEIREIDIDDLPF</sequence>
<dbReference type="Proteomes" id="UP000574104">
    <property type="component" value="Unassembled WGS sequence"/>
</dbReference>
<dbReference type="Gene3D" id="1.10.10.10">
    <property type="entry name" value="Winged helix-like DNA-binding domain superfamily/Winged helix DNA-binding domain"/>
    <property type="match status" value="1"/>
</dbReference>
<feature type="region of interest" description="Disordered" evidence="1">
    <location>
        <begin position="97"/>
        <end position="123"/>
    </location>
</feature>
<dbReference type="RefSeq" id="WP_185406274.1">
    <property type="nucleotide sequence ID" value="NZ_JAARPT010000006.1"/>
</dbReference>
<dbReference type="SUPFAM" id="SSF46785">
    <property type="entry name" value="Winged helix' DNA-binding domain"/>
    <property type="match status" value="1"/>
</dbReference>
<evidence type="ECO:0000313" key="4">
    <source>
        <dbReference type="EMBL" id="MBC1402115.1"/>
    </source>
</evidence>
<dbReference type="InterPro" id="IPR036388">
    <property type="entry name" value="WH-like_DNA-bd_sf"/>
</dbReference>
<dbReference type="InterPro" id="IPR011741">
    <property type="entry name" value="Phg_2220_C"/>
</dbReference>
<dbReference type="Pfam" id="PF21984">
    <property type="entry name" value="DnaD_N"/>
    <property type="match status" value="1"/>
</dbReference>
<reference evidence="6 7" key="1">
    <citation type="submission" date="2020-03" db="EMBL/GenBank/DDBJ databases">
        <title>Soil Listeria distribution.</title>
        <authorList>
            <person name="Liao J."/>
            <person name="Wiedmann M."/>
        </authorList>
    </citation>
    <scope>NUCLEOTIDE SEQUENCE [LARGE SCALE GENOMIC DNA]</scope>
    <source>
        <strain evidence="5 7">FSL L7-1299</strain>
        <strain evidence="4 6">FSL L7-1658</strain>
    </source>
</reference>
<dbReference type="Pfam" id="PF09524">
    <property type="entry name" value="Phg_2220_C"/>
    <property type="match status" value="1"/>
</dbReference>
<proteinExistence type="predicted"/>
<dbReference type="NCBIfam" id="TIGR02220">
    <property type="entry name" value="phg_TIGR02220"/>
    <property type="match status" value="1"/>
</dbReference>
<dbReference type="EMBL" id="JAARPT010000006">
    <property type="protein sequence ID" value="MBC1402115.1"/>
    <property type="molecule type" value="Genomic_DNA"/>
</dbReference>
<feature type="domain" description="Phage conserved hypothetical protein C-terminal" evidence="2">
    <location>
        <begin position="164"/>
        <end position="237"/>
    </location>
</feature>
<name>A0A841YNQ1_9LIST</name>
<accession>A0A841YNQ1</accession>
<organism evidence="4 6">
    <name type="scientific">Listeria booriae</name>
    <dbReference type="NCBI Taxonomy" id="1552123"/>
    <lineage>
        <taxon>Bacteria</taxon>
        <taxon>Bacillati</taxon>
        <taxon>Bacillota</taxon>
        <taxon>Bacilli</taxon>
        <taxon>Bacillales</taxon>
        <taxon>Listeriaceae</taxon>
        <taxon>Listeria</taxon>
    </lineage>
</organism>
<dbReference type="InterPro" id="IPR036390">
    <property type="entry name" value="WH_DNA-bd_sf"/>
</dbReference>
<dbReference type="Proteomes" id="UP000544413">
    <property type="component" value="Unassembled WGS sequence"/>
</dbReference>
<evidence type="ECO:0000259" key="2">
    <source>
        <dbReference type="Pfam" id="PF09524"/>
    </source>
</evidence>
<dbReference type="InterPro" id="IPR053843">
    <property type="entry name" value="DnaD_N"/>
</dbReference>
<dbReference type="AlphaFoldDB" id="A0A841YNQ1"/>
<evidence type="ECO:0000256" key="1">
    <source>
        <dbReference type="SAM" id="MobiDB-lite"/>
    </source>
</evidence>
<dbReference type="EMBL" id="JAARSH010000015">
    <property type="protein sequence ID" value="MBC1617847.1"/>
    <property type="molecule type" value="Genomic_DNA"/>
</dbReference>
<feature type="region of interest" description="Disordered" evidence="1">
    <location>
        <begin position="238"/>
        <end position="260"/>
    </location>
</feature>
<evidence type="ECO:0000313" key="6">
    <source>
        <dbReference type="Proteomes" id="UP000544413"/>
    </source>
</evidence>
<evidence type="ECO:0000313" key="7">
    <source>
        <dbReference type="Proteomes" id="UP000574104"/>
    </source>
</evidence>
<feature type="domain" description="DnaD N-terminal" evidence="3">
    <location>
        <begin position="18"/>
        <end position="88"/>
    </location>
</feature>
<comment type="caution">
    <text evidence="4">The sequence shown here is derived from an EMBL/GenBank/DDBJ whole genome shotgun (WGS) entry which is preliminary data.</text>
</comment>
<evidence type="ECO:0000259" key="3">
    <source>
        <dbReference type="Pfam" id="PF21984"/>
    </source>
</evidence>
<gene>
    <name evidence="4" type="ORF">HB836_11050</name>
    <name evidence="5" type="ORF">HB904_16845</name>
</gene>
<evidence type="ECO:0000313" key="5">
    <source>
        <dbReference type="EMBL" id="MBC1617847.1"/>
    </source>
</evidence>
<protein>
    <submittedName>
        <fullName evidence="4">Uncharacterized protein</fullName>
    </submittedName>
</protein>